<feature type="domain" description="Heterokaryon incompatibility" evidence="1">
    <location>
        <begin position="28"/>
        <end position="100"/>
    </location>
</feature>
<comment type="caution">
    <text evidence="2">The sequence shown here is derived from an EMBL/GenBank/DDBJ whole genome shotgun (WGS) entry which is preliminary data.</text>
</comment>
<accession>A0A4Z1H954</accession>
<dbReference type="EMBL" id="PQXN01000402">
    <property type="protein sequence ID" value="TGO45299.1"/>
    <property type="molecule type" value="Genomic_DNA"/>
</dbReference>
<protein>
    <recommendedName>
        <fullName evidence="1">Heterokaryon incompatibility domain-containing protein</fullName>
    </recommendedName>
</protein>
<sequence length="116" mass="13374">MSFIRLLQRKPDGKIVFREPTSGEVPPYAILSHTWGPNDEEVTFEDILNGTGEVKPGYEKIRFCGEQARQDRLEYFWIDICCINKGDDAELLQSINSMFCWYCNIFVAMGIGFPKK</sequence>
<evidence type="ECO:0000313" key="2">
    <source>
        <dbReference type="EMBL" id="TGO45299.1"/>
    </source>
</evidence>
<dbReference type="AlphaFoldDB" id="A0A4Z1H954"/>
<proteinExistence type="predicted"/>
<reference evidence="2 3" key="1">
    <citation type="submission" date="2017-12" db="EMBL/GenBank/DDBJ databases">
        <title>Comparative genomics of Botrytis spp.</title>
        <authorList>
            <person name="Valero-Jimenez C.A."/>
            <person name="Tapia P."/>
            <person name="Veloso J."/>
            <person name="Silva-Moreno E."/>
            <person name="Staats M."/>
            <person name="Valdes J.H."/>
            <person name="Van Kan J.A.L."/>
        </authorList>
    </citation>
    <scope>NUCLEOTIDE SEQUENCE [LARGE SCALE GENOMIC DNA]</scope>
    <source>
        <strain evidence="2 3">MUCL11595</strain>
    </source>
</reference>
<name>A0A4Z1H954_9HELO</name>
<organism evidence="2 3">
    <name type="scientific">Botryotinia convoluta</name>
    <dbReference type="NCBI Taxonomy" id="54673"/>
    <lineage>
        <taxon>Eukaryota</taxon>
        <taxon>Fungi</taxon>
        <taxon>Dikarya</taxon>
        <taxon>Ascomycota</taxon>
        <taxon>Pezizomycotina</taxon>
        <taxon>Leotiomycetes</taxon>
        <taxon>Helotiales</taxon>
        <taxon>Sclerotiniaceae</taxon>
        <taxon>Botryotinia</taxon>
    </lineage>
</organism>
<evidence type="ECO:0000313" key="3">
    <source>
        <dbReference type="Proteomes" id="UP000297527"/>
    </source>
</evidence>
<evidence type="ECO:0000259" key="1">
    <source>
        <dbReference type="Pfam" id="PF06985"/>
    </source>
</evidence>
<gene>
    <name evidence="2" type="ORF">BCON_0404g00030</name>
</gene>
<dbReference type="Proteomes" id="UP000297527">
    <property type="component" value="Unassembled WGS sequence"/>
</dbReference>
<dbReference type="OrthoDB" id="674604at2759"/>
<dbReference type="PANTHER" id="PTHR10622">
    <property type="entry name" value="HET DOMAIN-CONTAINING PROTEIN"/>
    <property type="match status" value="1"/>
</dbReference>
<dbReference type="PANTHER" id="PTHR10622:SF10">
    <property type="entry name" value="HET DOMAIN-CONTAINING PROTEIN"/>
    <property type="match status" value="1"/>
</dbReference>
<dbReference type="InterPro" id="IPR010730">
    <property type="entry name" value="HET"/>
</dbReference>
<dbReference type="Pfam" id="PF06985">
    <property type="entry name" value="HET"/>
    <property type="match status" value="1"/>
</dbReference>
<keyword evidence="3" id="KW-1185">Reference proteome</keyword>